<dbReference type="InterPro" id="IPR006045">
    <property type="entry name" value="Cupin_1"/>
</dbReference>
<keyword evidence="6" id="KW-0732">Signal</keyword>
<name>A0AAW0AXB2_9AGAR</name>
<sequence>MLSNLLALVAAASDLVRLVFVAAAPTNSSSKIFTSSQAVSTLASATNPGPVPVITNAASIAASISTQPSQVDRLKQLLTLNGTLLTGDALRELTVFDFSNTANVTEGGAGGTLLLATVDNFPILEITDISAGVAFIEPCGLNIPHSHPRASEVLTVVEGVLNAGFVQENGFATEVDTQLGKYQATVFPMGSIHFQQNPTCDPAIFVAALNSKDPGRNDIATNFFMLDPAIVNATLGFPTTIGGSNIEQFRQHIPANLALGVDTCLKACGLVQ</sequence>
<dbReference type="Proteomes" id="UP001362999">
    <property type="component" value="Unassembled WGS sequence"/>
</dbReference>
<comment type="subcellular location">
    <subcellularLocation>
        <location evidence="1">Secreted</location>
    </subcellularLocation>
</comment>
<evidence type="ECO:0000256" key="5">
    <source>
        <dbReference type="ARBA" id="ARBA00023211"/>
    </source>
</evidence>
<dbReference type="AlphaFoldDB" id="A0AAW0AXB2"/>
<feature type="domain" description="Cupin type-1" evidence="7">
    <location>
        <begin position="102"/>
        <end position="250"/>
    </location>
</feature>
<gene>
    <name evidence="8" type="ORF">R3P38DRAFT_3560470</name>
</gene>
<keyword evidence="4" id="KW-0479">Metal-binding</keyword>
<keyword evidence="3" id="KW-0964">Secreted</keyword>
<proteinExistence type="inferred from homology"/>
<accession>A0AAW0AXB2</accession>
<evidence type="ECO:0000256" key="2">
    <source>
        <dbReference type="ARBA" id="ARBA00007456"/>
    </source>
</evidence>
<dbReference type="PRINTS" id="PR00325">
    <property type="entry name" value="GERMIN"/>
</dbReference>
<organism evidence="8 9">
    <name type="scientific">Favolaschia claudopus</name>
    <dbReference type="NCBI Taxonomy" id="2862362"/>
    <lineage>
        <taxon>Eukaryota</taxon>
        <taxon>Fungi</taxon>
        <taxon>Dikarya</taxon>
        <taxon>Basidiomycota</taxon>
        <taxon>Agaricomycotina</taxon>
        <taxon>Agaricomycetes</taxon>
        <taxon>Agaricomycetidae</taxon>
        <taxon>Agaricales</taxon>
        <taxon>Marasmiineae</taxon>
        <taxon>Mycenaceae</taxon>
        <taxon>Favolaschia</taxon>
    </lineage>
</organism>
<feature type="signal peptide" evidence="6">
    <location>
        <begin position="1"/>
        <end position="23"/>
    </location>
</feature>
<reference evidence="8 9" key="1">
    <citation type="journal article" date="2024" name="J Genomics">
        <title>Draft genome sequencing and assembly of Favolaschia claudopus CIRM-BRFM 2984 isolated from oak limbs.</title>
        <authorList>
            <person name="Navarro D."/>
            <person name="Drula E."/>
            <person name="Chaduli D."/>
            <person name="Cazenave R."/>
            <person name="Ahrendt S."/>
            <person name="Wang J."/>
            <person name="Lipzen A."/>
            <person name="Daum C."/>
            <person name="Barry K."/>
            <person name="Grigoriev I.V."/>
            <person name="Favel A."/>
            <person name="Rosso M.N."/>
            <person name="Martin F."/>
        </authorList>
    </citation>
    <scope>NUCLEOTIDE SEQUENCE [LARGE SCALE GENOMIC DNA]</scope>
    <source>
        <strain evidence="8 9">CIRM-BRFM 2984</strain>
    </source>
</reference>
<evidence type="ECO:0000259" key="7">
    <source>
        <dbReference type="SMART" id="SM00835"/>
    </source>
</evidence>
<protein>
    <submittedName>
        <fullName evidence="8">Spherulin-1b protein</fullName>
    </submittedName>
</protein>
<dbReference type="InterPro" id="IPR019780">
    <property type="entry name" value="Germin_Mn-BS"/>
</dbReference>
<evidence type="ECO:0000256" key="3">
    <source>
        <dbReference type="ARBA" id="ARBA00022525"/>
    </source>
</evidence>
<evidence type="ECO:0000313" key="8">
    <source>
        <dbReference type="EMBL" id="KAK7017820.1"/>
    </source>
</evidence>
<comment type="similarity">
    <text evidence="2">Belongs to the germin family.</text>
</comment>
<dbReference type="CDD" id="cd02241">
    <property type="entry name" value="cupin_OxOx"/>
    <property type="match status" value="1"/>
</dbReference>
<dbReference type="InterPro" id="IPR001929">
    <property type="entry name" value="Germin"/>
</dbReference>
<feature type="chain" id="PRO_5043519261" evidence="6">
    <location>
        <begin position="24"/>
        <end position="272"/>
    </location>
</feature>
<dbReference type="PANTHER" id="PTHR31238">
    <property type="entry name" value="GERMIN-LIKE PROTEIN SUBFAMILY 3 MEMBER 3"/>
    <property type="match status" value="1"/>
</dbReference>
<dbReference type="SUPFAM" id="SSF51182">
    <property type="entry name" value="RmlC-like cupins"/>
    <property type="match status" value="1"/>
</dbReference>
<dbReference type="InterPro" id="IPR011051">
    <property type="entry name" value="RmlC_Cupin_sf"/>
</dbReference>
<evidence type="ECO:0000256" key="4">
    <source>
        <dbReference type="ARBA" id="ARBA00022723"/>
    </source>
</evidence>
<keyword evidence="5" id="KW-0464">Manganese</keyword>
<keyword evidence="9" id="KW-1185">Reference proteome</keyword>
<dbReference type="Gene3D" id="2.60.120.10">
    <property type="entry name" value="Jelly Rolls"/>
    <property type="match status" value="1"/>
</dbReference>
<evidence type="ECO:0000313" key="9">
    <source>
        <dbReference type="Proteomes" id="UP001362999"/>
    </source>
</evidence>
<evidence type="ECO:0000256" key="6">
    <source>
        <dbReference type="SAM" id="SignalP"/>
    </source>
</evidence>
<dbReference type="GO" id="GO:0005576">
    <property type="term" value="C:extracellular region"/>
    <property type="evidence" value="ECO:0007669"/>
    <property type="project" value="UniProtKB-SubCell"/>
</dbReference>
<dbReference type="GO" id="GO:0030145">
    <property type="term" value="F:manganese ion binding"/>
    <property type="evidence" value="ECO:0007669"/>
    <property type="project" value="InterPro"/>
</dbReference>
<dbReference type="EMBL" id="JAWWNJ010000047">
    <property type="protein sequence ID" value="KAK7017820.1"/>
    <property type="molecule type" value="Genomic_DNA"/>
</dbReference>
<comment type="caution">
    <text evidence="8">The sequence shown here is derived from an EMBL/GenBank/DDBJ whole genome shotgun (WGS) entry which is preliminary data.</text>
</comment>
<dbReference type="SMART" id="SM00835">
    <property type="entry name" value="Cupin_1"/>
    <property type="match status" value="1"/>
</dbReference>
<dbReference type="InterPro" id="IPR014710">
    <property type="entry name" value="RmlC-like_jellyroll"/>
</dbReference>
<evidence type="ECO:0000256" key="1">
    <source>
        <dbReference type="ARBA" id="ARBA00004613"/>
    </source>
</evidence>
<dbReference type="PROSITE" id="PS00725">
    <property type="entry name" value="GERMIN"/>
    <property type="match status" value="1"/>
</dbReference>
<dbReference type="Pfam" id="PF00190">
    <property type="entry name" value="Cupin_1"/>
    <property type="match status" value="1"/>
</dbReference>